<reference evidence="3" key="1">
    <citation type="journal article" date="2020" name="Stud. Mycol.">
        <title>101 Dothideomycetes genomes: a test case for predicting lifestyles and emergence of pathogens.</title>
        <authorList>
            <person name="Haridas S."/>
            <person name="Albert R."/>
            <person name="Binder M."/>
            <person name="Bloem J."/>
            <person name="Labutti K."/>
            <person name="Salamov A."/>
            <person name="Andreopoulos B."/>
            <person name="Baker S."/>
            <person name="Barry K."/>
            <person name="Bills G."/>
            <person name="Bluhm B."/>
            <person name="Cannon C."/>
            <person name="Castanera R."/>
            <person name="Culley D."/>
            <person name="Daum C."/>
            <person name="Ezra D."/>
            <person name="Gonzalez J."/>
            <person name="Henrissat B."/>
            <person name="Kuo A."/>
            <person name="Liang C."/>
            <person name="Lipzen A."/>
            <person name="Lutzoni F."/>
            <person name="Magnuson J."/>
            <person name="Mondo S."/>
            <person name="Nolan M."/>
            <person name="Ohm R."/>
            <person name="Pangilinan J."/>
            <person name="Park H.-J."/>
            <person name="Ramirez L."/>
            <person name="Alfaro M."/>
            <person name="Sun H."/>
            <person name="Tritt A."/>
            <person name="Yoshinaga Y."/>
            <person name="Zwiers L.-H."/>
            <person name="Turgeon B."/>
            <person name="Goodwin S."/>
            <person name="Spatafora J."/>
            <person name="Crous P."/>
            <person name="Grigoriev I."/>
        </authorList>
    </citation>
    <scope>NUCLEOTIDE SEQUENCE</scope>
    <source>
        <strain evidence="3">CBS 690.94</strain>
    </source>
</reference>
<keyword evidence="4" id="KW-1185">Reference proteome</keyword>
<proteinExistence type="predicted"/>
<dbReference type="PANTHER" id="PTHR38846">
    <property type="entry name" value="C3H1-TYPE DOMAIN-CONTAINING PROTEIN"/>
    <property type="match status" value="1"/>
</dbReference>
<sequence>MSPTTYYVVRNCARPKIFNDELQMQSYRRMYPASCYAHFHDIAKAQYWLETGAAEEGKQRKLYAVAKARKGKTSGIYTSWADAQPHVQGPNGFVRGTKCKGCDTREQADDFCLRNNKEGWRSKHDIPFFENSFDGFKDYVPPQVPDFDTQFKSLEDANPQWDEDEKRRQRSAALSKALVTAFAFTTPPNPTSATSEIPTTPPPKPDADFASFTDVQKLAFYQSLCRFTSHPLADSIDACIHTLKTEAPFVNIFDVIDASRQNRALRSSELFSDWATFKAANDRPGRRIDRAFAKNDPVLAPFLQDFAMGPGSHVVRGSRRGHGERWAPYGRSEEAARAPRG</sequence>
<dbReference type="Proteomes" id="UP000799764">
    <property type="component" value="Unassembled WGS sequence"/>
</dbReference>
<dbReference type="InterPro" id="IPR037056">
    <property type="entry name" value="RNase_H1_N_sf"/>
</dbReference>
<dbReference type="PANTHER" id="PTHR38846:SF1">
    <property type="entry name" value="C3H1-TYPE DOMAIN-CONTAINING PROTEIN"/>
    <property type="match status" value="1"/>
</dbReference>
<name>A0A9P4UIY0_9PLEO</name>
<evidence type="ECO:0000313" key="3">
    <source>
        <dbReference type="EMBL" id="KAF2452211.1"/>
    </source>
</evidence>
<dbReference type="Pfam" id="PF01693">
    <property type="entry name" value="Cauli_VI"/>
    <property type="match status" value="1"/>
</dbReference>
<comment type="caution">
    <text evidence="3">The sequence shown here is derived from an EMBL/GenBank/DDBJ whole genome shotgun (WGS) entry which is preliminary data.</text>
</comment>
<dbReference type="OrthoDB" id="3798049at2759"/>
<protein>
    <recommendedName>
        <fullName evidence="2">Ribonuclease H1 N-terminal domain-containing protein</fullName>
    </recommendedName>
</protein>
<dbReference type="InterPro" id="IPR009027">
    <property type="entry name" value="Ribosomal_bL9/RNase_H1_N"/>
</dbReference>
<dbReference type="EMBL" id="MU001492">
    <property type="protein sequence ID" value="KAF2452211.1"/>
    <property type="molecule type" value="Genomic_DNA"/>
</dbReference>
<feature type="domain" description="Ribonuclease H1 N-terminal" evidence="2">
    <location>
        <begin position="61"/>
        <end position="111"/>
    </location>
</feature>
<evidence type="ECO:0000259" key="2">
    <source>
        <dbReference type="Pfam" id="PF01693"/>
    </source>
</evidence>
<dbReference type="AlphaFoldDB" id="A0A9P4UIY0"/>
<gene>
    <name evidence="3" type="ORF">P171DRAFT_426581</name>
</gene>
<feature type="region of interest" description="Disordered" evidence="1">
    <location>
        <begin position="317"/>
        <end position="341"/>
    </location>
</feature>
<feature type="compositionally biased region" description="Basic and acidic residues" evidence="1">
    <location>
        <begin position="321"/>
        <end position="341"/>
    </location>
</feature>
<organism evidence="3 4">
    <name type="scientific">Karstenula rhodostoma CBS 690.94</name>
    <dbReference type="NCBI Taxonomy" id="1392251"/>
    <lineage>
        <taxon>Eukaryota</taxon>
        <taxon>Fungi</taxon>
        <taxon>Dikarya</taxon>
        <taxon>Ascomycota</taxon>
        <taxon>Pezizomycotina</taxon>
        <taxon>Dothideomycetes</taxon>
        <taxon>Pleosporomycetidae</taxon>
        <taxon>Pleosporales</taxon>
        <taxon>Massarineae</taxon>
        <taxon>Didymosphaeriaceae</taxon>
        <taxon>Karstenula</taxon>
    </lineage>
</organism>
<evidence type="ECO:0000313" key="4">
    <source>
        <dbReference type="Proteomes" id="UP000799764"/>
    </source>
</evidence>
<dbReference type="InterPro" id="IPR011320">
    <property type="entry name" value="RNase_H1_N"/>
</dbReference>
<evidence type="ECO:0000256" key="1">
    <source>
        <dbReference type="SAM" id="MobiDB-lite"/>
    </source>
</evidence>
<dbReference type="SUPFAM" id="SSF55658">
    <property type="entry name" value="L9 N-domain-like"/>
    <property type="match status" value="1"/>
</dbReference>
<dbReference type="Gene3D" id="3.40.970.10">
    <property type="entry name" value="Ribonuclease H1, N-terminal domain"/>
    <property type="match status" value="1"/>
</dbReference>
<accession>A0A9P4UIY0</accession>